<evidence type="ECO:0000256" key="13">
    <source>
        <dbReference type="ARBA" id="ARBA00046075"/>
    </source>
</evidence>
<organism evidence="18 19">
    <name type="scientific">Leersia perrieri</name>
    <dbReference type="NCBI Taxonomy" id="77586"/>
    <lineage>
        <taxon>Eukaryota</taxon>
        <taxon>Viridiplantae</taxon>
        <taxon>Streptophyta</taxon>
        <taxon>Embryophyta</taxon>
        <taxon>Tracheophyta</taxon>
        <taxon>Spermatophyta</taxon>
        <taxon>Magnoliopsida</taxon>
        <taxon>Liliopsida</taxon>
        <taxon>Poales</taxon>
        <taxon>Poaceae</taxon>
        <taxon>BOP clade</taxon>
        <taxon>Oryzoideae</taxon>
        <taxon>Oryzeae</taxon>
        <taxon>Oryzinae</taxon>
        <taxon>Leersia</taxon>
    </lineage>
</organism>
<comment type="function">
    <text evidence="13">Substrate recognition component of a DCX (DDB1-CUL4-X-box) E3 protein ligase complex that mediates the ubiquitination and subsequent proteasomal degradation of target proteins. Has an essential role in mediating growth by negatively regulating insulin signaling. It also has a role in maintaining presynaptic function in the neuromuscular junction synapses of third-instar larvae.</text>
</comment>
<dbReference type="Pfam" id="PF02190">
    <property type="entry name" value="LON_substr_bdg"/>
    <property type="match status" value="1"/>
</dbReference>
<dbReference type="SUPFAM" id="SSF88697">
    <property type="entry name" value="PUA domain-like"/>
    <property type="match status" value="1"/>
</dbReference>
<dbReference type="PANTHER" id="PTHR14255:SF4">
    <property type="entry name" value="PROTEIN CEREBLON"/>
    <property type="match status" value="1"/>
</dbReference>
<evidence type="ECO:0000259" key="16">
    <source>
        <dbReference type="PROSITE" id="PS51787"/>
    </source>
</evidence>
<keyword evidence="19" id="KW-1185">Reference proteome</keyword>
<reference evidence="18 19" key="1">
    <citation type="submission" date="2012-08" db="EMBL/GenBank/DDBJ databases">
        <title>Oryza genome evolution.</title>
        <authorList>
            <person name="Wing R.A."/>
        </authorList>
    </citation>
    <scope>NUCLEOTIDE SEQUENCE</scope>
</reference>
<keyword evidence="7" id="KW-0963">Cytoplasm</keyword>
<dbReference type="GO" id="GO:0005737">
    <property type="term" value="C:cytoplasm"/>
    <property type="evidence" value="ECO:0007669"/>
    <property type="project" value="UniProtKB-SubCell"/>
</dbReference>
<evidence type="ECO:0000256" key="3">
    <source>
        <dbReference type="ARBA" id="ARBA00004906"/>
    </source>
</evidence>
<comment type="similarity">
    <text evidence="4">Belongs to the CRBN family.</text>
</comment>
<dbReference type="Gene3D" id="2.30.130.40">
    <property type="entry name" value="LON domain-like"/>
    <property type="match status" value="1"/>
</dbReference>
<dbReference type="HOGENOM" id="CLU_025648_0_1_1"/>
<dbReference type="PROSITE" id="PS51788">
    <property type="entry name" value="CULT"/>
    <property type="match status" value="1"/>
</dbReference>
<dbReference type="STRING" id="77586.A0A0D9WIT7"/>
<feature type="compositionally biased region" description="Low complexity" evidence="15">
    <location>
        <begin position="340"/>
        <end position="359"/>
    </location>
</feature>
<feature type="compositionally biased region" description="Basic and acidic residues" evidence="15">
    <location>
        <begin position="27"/>
        <end position="37"/>
    </location>
</feature>
<evidence type="ECO:0000256" key="6">
    <source>
        <dbReference type="ARBA" id="ARBA00014394"/>
    </source>
</evidence>
<dbReference type="eggNOG" id="KOG1400">
    <property type="taxonomic scope" value="Eukaryota"/>
</dbReference>
<sequence length="624" mass="69588">MWYVELRFASSRRREASTESWASTRPTQERGEEEGRGPKSRLFTASPQLARSVPGAPAGGSGGEMADWDGVPARERRQMEEILQLDMEELNVEMVDTEEEEVDEDDGEGSFTSTDAFLRDNDGEGVASTSGPFTFNTSLASLHTYLGEVDDTRGRVSLLDGGAILSLPMLYLQGVVLFPGATLPLRVIQDRFLATVEKALRQVDAPCTIGVVLMYRRQSRHYANASVGTTAEIRQLGRMDDGSLNVVARGQQRFRLMRHWMDADGVVWGDVQIIEEDTPLRTPRDAFAQLASCNSLWRHTSAPIISLGVSPIKQHNRMDSELDCGTPSPKSTASNHSALDSRMCNSDSQSSSSMRSSNDDGVFMHEQFASHEVHPLKGDCAAVQSGENTTADEENFCLTPLRSLSSSRTRDTKQQHQYILSKQPFQAPLSFWPRWAYEMYDSYALARRAADLWRQIITNPSMDDFVRKPDLLSFSIGSKLPVSESVRQKVLEIDGISYRLRREIQLLKAFNLIKCRCCKSLIAKRSDMVVMSTDGPLGAYVNPHGFVHETITVSRATGLALDGNPSTVHSWFPGYSWTIAACAECESNIGWLFKATKKNLRPRSFWGIRSTQIADDVQEQDQDE</sequence>
<dbReference type="Pfam" id="PF03226">
    <property type="entry name" value="Yippee-Mis18"/>
    <property type="match status" value="1"/>
</dbReference>
<dbReference type="EnsemblPlants" id="LPERR05G19100.1">
    <property type="protein sequence ID" value="LPERR05G19100.1"/>
    <property type="gene ID" value="LPERR05G19100"/>
</dbReference>
<evidence type="ECO:0000256" key="11">
    <source>
        <dbReference type="ARBA" id="ARBA00023242"/>
    </source>
</evidence>
<protein>
    <recommendedName>
        <fullName evidence="6">Protein cereblon</fullName>
    </recommendedName>
    <alternativeName>
        <fullName evidence="12">Protein ohgata</fullName>
    </alternativeName>
</protein>
<comment type="pathway">
    <text evidence="3">Protein modification; protein ubiquitination.</text>
</comment>
<evidence type="ECO:0000256" key="10">
    <source>
        <dbReference type="ARBA" id="ARBA00022833"/>
    </source>
</evidence>
<dbReference type="GO" id="GO:0046872">
    <property type="term" value="F:metal ion binding"/>
    <property type="evidence" value="ECO:0007669"/>
    <property type="project" value="UniProtKB-KW"/>
</dbReference>
<feature type="compositionally biased region" description="Acidic residues" evidence="15">
    <location>
        <begin position="99"/>
        <end position="108"/>
    </location>
</feature>
<dbReference type="UniPathway" id="UPA00143"/>
<dbReference type="PROSITE" id="PS51787">
    <property type="entry name" value="LON_N"/>
    <property type="match status" value="1"/>
</dbReference>
<dbReference type="InterPro" id="IPR004910">
    <property type="entry name" value="Yippee/Mis18/Cereblon"/>
</dbReference>
<proteinExistence type="inferred from homology"/>
<accession>A0A0D9WIT7</accession>
<dbReference type="FunFam" id="1.20.58.1480:FF:000007">
    <property type="entry name" value="Lon protease homolog"/>
    <property type="match status" value="1"/>
</dbReference>
<dbReference type="Gramene" id="LPERR05G19100.1">
    <property type="protein sequence ID" value="LPERR05G19100.1"/>
    <property type="gene ID" value="LPERR05G19100"/>
</dbReference>
<reference evidence="18" key="3">
    <citation type="submission" date="2015-04" db="UniProtKB">
        <authorList>
            <consortium name="EnsemblPlants"/>
        </authorList>
    </citation>
    <scope>IDENTIFICATION</scope>
</reference>
<feature type="region of interest" description="Disordered" evidence="15">
    <location>
        <begin position="10"/>
        <end position="68"/>
    </location>
</feature>
<dbReference type="Proteomes" id="UP000032180">
    <property type="component" value="Chromosome 5"/>
</dbReference>
<evidence type="ECO:0000256" key="4">
    <source>
        <dbReference type="ARBA" id="ARBA00005293"/>
    </source>
</evidence>
<feature type="domain" description="CULT" evidence="17">
    <location>
        <begin position="510"/>
        <end position="617"/>
    </location>
</feature>
<evidence type="ECO:0000256" key="14">
    <source>
        <dbReference type="ARBA" id="ARBA00046796"/>
    </source>
</evidence>
<dbReference type="FunFam" id="2.30.130.40:FF:000009">
    <property type="entry name" value="ATP-dependent protease La domain-containing protein"/>
    <property type="match status" value="1"/>
</dbReference>
<dbReference type="Gene3D" id="1.20.58.1480">
    <property type="match status" value="1"/>
</dbReference>
<dbReference type="InterPro" id="IPR015947">
    <property type="entry name" value="PUA-like_sf"/>
</dbReference>
<feature type="domain" description="Lon N-terminal" evidence="16">
    <location>
        <begin position="167"/>
        <end position="511"/>
    </location>
</feature>
<feature type="region of interest" description="Disordered" evidence="15">
    <location>
        <begin position="99"/>
        <end position="123"/>
    </location>
</feature>
<dbReference type="GO" id="GO:0031464">
    <property type="term" value="C:Cul4A-RING E3 ubiquitin ligase complex"/>
    <property type="evidence" value="ECO:0007669"/>
    <property type="project" value="TreeGrafter"/>
</dbReference>
<keyword evidence="9" id="KW-0833">Ubl conjugation pathway</keyword>
<evidence type="ECO:0000256" key="2">
    <source>
        <dbReference type="ARBA" id="ARBA00004496"/>
    </source>
</evidence>
<evidence type="ECO:0000313" key="19">
    <source>
        <dbReference type="Proteomes" id="UP000032180"/>
    </source>
</evidence>
<dbReference type="AlphaFoldDB" id="A0A0D9WIT7"/>
<evidence type="ECO:0000313" key="18">
    <source>
        <dbReference type="EnsemblPlants" id="LPERR05G19100.1"/>
    </source>
</evidence>
<dbReference type="SMART" id="SM00464">
    <property type="entry name" value="LON"/>
    <property type="match status" value="1"/>
</dbReference>
<comment type="subcellular location">
    <subcellularLocation>
        <location evidence="2">Cytoplasm</location>
    </subcellularLocation>
    <subcellularLocation>
        <location evidence="1">Nucleus</location>
    </subcellularLocation>
</comment>
<keyword evidence="8" id="KW-0479">Metal-binding</keyword>
<evidence type="ECO:0000256" key="12">
    <source>
        <dbReference type="ARBA" id="ARBA00030079"/>
    </source>
</evidence>
<keyword evidence="11" id="KW-0539">Nucleus</keyword>
<keyword evidence="10" id="KW-0862">Zinc</keyword>
<comment type="subunit">
    <text evidence="14">Likely a component of a DCX (DDB1-CUL4-X-box) protein ligase complex. May interact with pic/DDB1.</text>
</comment>
<dbReference type="Gene3D" id="2.170.150.20">
    <property type="entry name" value="Peptide methionine sulfoxide reductase"/>
    <property type="match status" value="1"/>
</dbReference>
<comment type="similarity">
    <text evidence="5">Belongs to the 4-toluene sulfonate uptake permease (TSUP) (TC 2.A.102) family.</text>
</comment>
<dbReference type="InterPro" id="IPR034750">
    <property type="entry name" value="CULT"/>
</dbReference>
<name>A0A0D9WIT7_9ORYZ</name>
<dbReference type="GO" id="GO:0016567">
    <property type="term" value="P:protein ubiquitination"/>
    <property type="evidence" value="ECO:0007669"/>
    <property type="project" value="UniProtKB-UniPathway"/>
</dbReference>
<reference evidence="19" key="2">
    <citation type="submission" date="2013-12" db="EMBL/GenBank/DDBJ databases">
        <authorList>
            <person name="Yu Y."/>
            <person name="Lee S."/>
            <person name="de Baynast K."/>
            <person name="Wissotski M."/>
            <person name="Liu L."/>
            <person name="Talag J."/>
            <person name="Goicoechea J."/>
            <person name="Angelova A."/>
            <person name="Jetty R."/>
            <person name="Kudrna D."/>
            <person name="Golser W."/>
            <person name="Rivera L."/>
            <person name="Zhang J."/>
            <person name="Wing R."/>
        </authorList>
    </citation>
    <scope>NUCLEOTIDE SEQUENCE</scope>
</reference>
<dbReference type="PANTHER" id="PTHR14255">
    <property type="entry name" value="CEREBLON"/>
    <property type="match status" value="1"/>
</dbReference>
<dbReference type="FunFam" id="2.170.150.20:FF:000005">
    <property type="entry name" value="Blast:Protein cereblon homolog"/>
    <property type="match status" value="1"/>
</dbReference>
<feature type="compositionally biased region" description="Polar residues" evidence="15">
    <location>
        <begin position="328"/>
        <end position="338"/>
    </location>
</feature>
<evidence type="ECO:0000256" key="8">
    <source>
        <dbReference type="ARBA" id="ARBA00022723"/>
    </source>
</evidence>
<evidence type="ECO:0000256" key="5">
    <source>
        <dbReference type="ARBA" id="ARBA00009142"/>
    </source>
</evidence>
<evidence type="ECO:0000256" key="9">
    <source>
        <dbReference type="ARBA" id="ARBA00022786"/>
    </source>
</evidence>
<evidence type="ECO:0000256" key="7">
    <source>
        <dbReference type="ARBA" id="ARBA00022490"/>
    </source>
</evidence>
<dbReference type="CDD" id="cd15777">
    <property type="entry name" value="CRBN_C_like"/>
    <property type="match status" value="1"/>
</dbReference>
<evidence type="ECO:0000256" key="1">
    <source>
        <dbReference type="ARBA" id="ARBA00004123"/>
    </source>
</evidence>
<evidence type="ECO:0000259" key="17">
    <source>
        <dbReference type="PROSITE" id="PS51788"/>
    </source>
</evidence>
<dbReference type="GO" id="GO:0005634">
    <property type="term" value="C:nucleus"/>
    <property type="evidence" value="ECO:0007669"/>
    <property type="project" value="UniProtKB-SubCell"/>
</dbReference>
<dbReference type="InterPro" id="IPR003111">
    <property type="entry name" value="Lon_prtase_N"/>
</dbReference>
<dbReference type="InterPro" id="IPR046336">
    <property type="entry name" value="Lon_prtase_N_sf"/>
</dbReference>
<feature type="region of interest" description="Disordered" evidence="15">
    <location>
        <begin position="318"/>
        <end position="359"/>
    </location>
</feature>
<evidence type="ECO:0000256" key="15">
    <source>
        <dbReference type="SAM" id="MobiDB-lite"/>
    </source>
</evidence>